<name>A0A5C6D4H1_9BACT</name>
<accession>A0A5C6D4H1</accession>
<reference evidence="2 3" key="1">
    <citation type="submission" date="2019-02" db="EMBL/GenBank/DDBJ databases">
        <title>Deep-cultivation of Planctomycetes and their phenomic and genomic characterization uncovers novel biology.</title>
        <authorList>
            <person name="Wiegand S."/>
            <person name="Jogler M."/>
            <person name="Boedeker C."/>
            <person name="Pinto D."/>
            <person name="Vollmers J."/>
            <person name="Rivas-Marin E."/>
            <person name="Kohn T."/>
            <person name="Peeters S.H."/>
            <person name="Heuer A."/>
            <person name="Rast P."/>
            <person name="Oberbeckmann S."/>
            <person name="Bunk B."/>
            <person name="Jeske O."/>
            <person name="Meyerdierks A."/>
            <person name="Storesund J.E."/>
            <person name="Kallscheuer N."/>
            <person name="Luecker S."/>
            <person name="Lage O.M."/>
            <person name="Pohl T."/>
            <person name="Merkel B.J."/>
            <person name="Hornburger P."/>
            <person name="Mueller R.-W."/>
            <person name="Bruemmer F."/>
            <person name="Labrenz M."/>
            <person name="Spormann A.M."/>
            <person name="Op Den Camp H."/>
            <person name="Overmann J."/>
            <person name="Amann R."/>
            <person name="Jetten M.S.M."/>
            <person name="Mascher T."/>
            <person name="Medema M.H."/>
            <person name="Devos D.P."/>
            <person name="Kaster A.-K."/>
            <person name="Ovreas L."/>
            <person name="Rohde M."/>
            <person name="Galperin M.Y."/>
            <person name="Jogler C."/>
        </authorList>
    </citation>
    <scope>NUCLEOTIDE SEQUENCE [LARGE SCALE GENOMIC DNA]</scope>
    <source>
        <strain evidence="2 3">Pla144</strain>
    </source>
</reference>
<evidence type="ECO:0000256" key="1">
    <source>
        <dbReference type="SAM" id="Phobius"/>
    </source>
</evidence>
<protein>
    <submittedName>
        <fullName evidence="2">Uncharacterized protein</fullName>
    </submittedName>
</protein>
<sequence>MNEKQSRAGFPAWAAPGIGLVVGTFLAYTTLLQNEPLSPLPPLTTLALGAGIGCAAGGLVGLGECLRR</sequence>
<dbReference type="Proteomes" id="UP000318437">
    <property type="component" value="Unassembled WGS sequence"/>
</dbReference>
<feature type="transmembrane region" description="Helical" evidence="1">
    <location>
        <begin position="12"/>
        <end position="31"/>
    </location>
</feature>
<evidence type="ECO:0000313" key="2">
    <source>
        <dbReference type="EMBL" id="TWU30146.1"/>
    </source>
</evidence>
<gene>
    <name evidence="2" type="ORF">Pla144_09320</name>
</gene>
<keyword evidence="1" id="KW-0472">Membrane</keyword>
<evidence type="ECO:0000313" key="3">
    <source>
        <dbReference type="Proteomes" id="UP000318437"/>
    </source>
</evidence>
<comment type="caution">
    <text evidence="2">The sequence shown here is derived from an EMBL/GenBank/DDBJ whole genome shotgun (WGS) entry which is preliminary data.</text>
</comment>
<dbReference type="EMBL" id="SJPS01000001">
    <property type="protein sequence ID" value="TWU30146.1"/>
    <property type="molecule type" value="Genomic_DNA"/>
</dbReference>
<dbReference type="RefSeq" id="WP_146448101.1">
    <property type="nucleotide sequence ID" value="NZ_SJPS01000001.1"/>
</dbReference>
<proteinExistence type="predicted"/>
<feature type="transmembrane region" description="Helical" evidence="1">
    <location>
        <begin position="43"/>
        <end position="62"/>
    </location>
</feature>
<keyword evidence="1" id="KW-1133">Transmembrane helix</keyword>
<keyword evidence="3" id="KW-1185">Reference proteome</keyword>
<keyword evidence="1" id="KW-0812">Transmembrane</keyword>
<dbReference type="AlphaFoldDB" id="A0A5C6D4H1"/>
<organism evidence="2 3">
    <name type="scientific">Bythopirellula polymerisocia</name>
    <dbReference type="NCBI Taxonomy" id="2528003"/>
    <lineage>
        <taxon>Bacteria</taxon>
        <taxon>Pseudomonadati</taxon>
        <taxon>Planctomycetota</taxon>
        <taxon>Planctomycetia</taxon>
        <taxon>Pirellulales</taxon>
        <taxon>Lacipirellulaceae</taxon>
        <taxon>Bythopirellula</taxon>
    </lineage>
</organism>